<gene>
    <name evidence="2" type="ORF">PHYPSEUDO_008778</name>
</gene>
<protein>
    <recommendedName>
        <fullName evidence="4">Transmembrane protein</fullName>
    </recommendedName>
</protein>
<evidence type="ECO:0008006" key="4">
    <source>
        <dbReference type="Google" id="ProtNLM"/>
    </source>
</evidence>
<evidence type="ECO:0000313" key="2">
    <source>
        <dbReference type="EMBL" id="KAG7379282.1"/>
    </source>
</evidence>
<organism evidence="2 3">
    <name type="scientific">Phytophthora pseudosyringae</name>
    <dbReference type="NCBI Taxonomy" id="221518"/>
    <lineage>
        <taxon>Eukaryota</taxon>
        <taxon>Sar</taxon>
        <taxon>Stramenopiles</taxon>
        <taxon>Oomycota</taxon>
        <taxon>Peronosporomycetes</taxon>
        <taxon>Peronosporales</taxon>
        <taxon>Peronosporaceae</taxon>
        <taxon>Phytophthora</taxon>
    </lineage>
</organism>
<reference evidence="2" key="1">
    <citation type="submission" date="2021-02" db="EMBL/GenBank/DDBJ databases">
        <authorList>
            <person name="Palmer J.M."/>
        </authorList>
    </citation>
    <scope>NUCLEOTIDE SEQUENCE</scope>
    <source>
        <strain evidence="2">SCRP734</strain>
    </source>
</reference>
<accession>A0A8T1VDF7</accession>
<keyword evidence="1" id="KW-0472">Membrane</keyword>
<proteinExistence type="predicted"/>
<dbReference type="OrthoDB" id="64243at2759"/>
<name>A0A8T1VDF7_9STRA</name>
<feature type="transmembrane region" description="Helical" evidence="1">
    <location>
        <begin position="359"/>
        <end position="385"/>
    </location>
</feature>
<sequence>MALPDEADAADDFLNDDMDMADFALHKPVEQDSRPSMFIPSEKFAEAPEALTLPRIGFLLYRTAVFATAVLYMMVSMQSFGTALQVLRGTVSHDLPIEIHTSDLIVDYMGTTTIQDSPLVQEVLGGSSTPRNDSLFLETATAQSFTSCSDVPRFNAHIYSNEFMRFIFSRLQMHASYNLSYVKELELIAPVVDCTFDLLVSGDKTVARVFYLTRHKSDPNSVLLLSTMLSTQDYEVAQHFQRGAAMILLATAIDDMRVTKLTHHIAVALNYPYVAEPDFAYSELDGIDGDNYWLLHTLPNERTRDPAKDVRMARRFGRYKGDVTAQSNIETAHWDLSSDPATELREWKWYSRTVLHDSWAWAHAVHGIFAVSAIFDLSVLAFVIYRRFRMGYIWVGDAFSTISNMLLYRGLIVLVCSQLNGYWTITKMCISIGDSITDQHIVFYKPELVKADLLAVFMNLVSALSYLARERVDPLLAFATFELGWGYRVELANLFPALRENIAEFAIADATRGLLNVRPGLAALSPMELLTAYGIPDNRAKVVSSIVISIFSPIVLIVGYIAARKVSRCDDRMSGEHGLAHRRRTSAPRPSPLGRLAALVVSKGLFCALWRGTALWLGPGRAQPKRSSGP</sequence>
<feature type="transmembrane region" description="Helical" evidence="1">
    <location>
        <begin position="542"/>
        <end position="563"/>
    </location>
</feature>
<evidence type="ECO:0000256" key="1">
    <source>
        <dbReference type="SAM" id="Phobius"/>
    </source>
</evidence>
<dbReference type="Proteomes" id="UP000694044">
    <property type="component" value="Unassembled WGS sequence"/>
</dbReference>
<dbReference type="AlphaFoldDB" id="A0A8T1VDF7"/>
<keyword evidence="1" id="KW-1133">Transmembrane helix</keyword>
<dbReference type="EMBL" id="JAGDFM010000359">
    <property type="protein sequence ID" value="KAG7379282.1"/>
    <property type="molecule type" value="Genomic_DNA"/>
</dbReference>
<comment type="caution">
    <text evidence="2">The sequence shown here is derived from an EMBL/GenBank/DDBJ whole genome shotgun (WGS) entry which is preliminary data.</text>
</comment>
<evidence type="ECO:0000313" key="3">
    <source>
        <dbReference type="Proteomes" id="UP000694044"/>
    </source>
</evidence>
<keyword evidence="1" id="KW-0812">Transmembrane</keyword>
<keyword evidence="3" id="KW-1185">Reference proteome</keyword>